<feature type="domain" description="Amidohydrolase-related" evidence="9">
    <location>
        <begin position="77"/>
        <end position="465"/>
    </location>
</feature>
<evidence type="ECO:0000313" key="10">
    <source>
        <dbReference type="EMBL" id="SCU86392.1"/>
    </source>
</evidence>
<proteinExistence type="inferred from homology"/>
<dbReference type="NCBIfam" id="TIGR02967">
    <property type="entry name" value="guan_deamin"/>
    <property type="match status" value="1"/>
</dbReference>
<evidence type="ECO:0000256" key="3">
    <source>
        <dbReference type="ARBA" id="ARBA00022723"/>
    </source>
</evidence>
<dbReference type="PANTHER" id="PTHR11271:SF6">
    <property type="entry name" value="GUANINE DEAMINASE"/>
    <property type="match status" value="1"/>
</dbReference>
<dbReference type="GO" id="GO:0005829">
    <property type="term" value="C:cytosol"/>
    <property type="evidence" value="ECO:0007669"/>
    <property type="project" value="TreeGrafter"/>
</dbReference>
<dbReference type="Pfam" id="PF01979">
    <property type="entry name" value="Amidohydro_1"/>
    <property type="match status" value="1"/>
</dbReference>
<gene>
    <name evidence="10" type="ORF">LANO_0C07844G</name>
</gene>
<dbReference type="InterPro" id="IPR006680">
    <property type="entry name" value="Amidohydro-rel"/>
</dbReference>
<dbReference type="InterPro" id="IPR011059">
    <property type="entry name" value="Metal-dep_hydrolase_composite"/>
</dbReference>
<dbReference type="GO" id="GO:0006147">
    <property type="term" value="P:guanine catabolic process"/>
    <property type="evidence" value="ECO:0007669"/>
    <property type="project" value="UniProtKB-UniRule"/>
</dbReference>
<dbReference type="Gene3D" id="3.20.20.140">
    <property type="entry name" value="Metal-dependent hydrolases"/>
    <property type="match status" value="1"/>
</dbReference>
<evidence type="ECO:0000256" key="5">
    <source>
        <dbReference type="ARBA" id="ARBA00022833"/>
    </source>
</evidence>
<organism evidence="10 11">
    <name type="scientific">Lachancea nothofagi CBS 11611</name>
    <dbReference type="NCBI Taxonomy" id="1266666"/>
    <lineage>
        <taxon>Eukaryota</taxon>
        <taxon>Fungi</taxon>
        <taxon>Dikarya</taxon>
        <taxon>Ascomycota</taxon>
        <taxon>Saccharomycotina</taxon>
        <taxon>Saccharomycetes</taxon>
        <taxon>Saccharomycetales</taxon>
        <taxon>Saccharomycetaceae</taxon>
        <taxon>Lachancea</taxon>
    </lineage>
</organism>
<dbReference type="InterPro" id="IPR051607">
    <property type="entry name" value="Metallo-dep_hydrolases"/>
</dbReference>
<evidence type="ECO:0000259" key="9">
    <source>
        <dbReference type="Pfam" id="PF01979"/>
    </source>
</evidence>
<dbReference type="InterPro" id="IPR032466">
    <property type="entry name" value="Metal_Hydrolase"/>
</dbReference>
<protein>
    <recommendedName>
        <fullName evidence="8">Guanine deaminase</fullName>
        <shortName evidence="8">Guanase</shortName>
        <ecNumber evidence="8">3.5.4.3</ecNumber>
    </recommendedName>
    <alternativeName>
        <fullName evidence="8">Guanine aminohydrolase</fullName>
    </alternativeName>
</protein>
<dbReference type="SUPFAM" id="SSF51338">
    <property type="entry name" value="Composite domain of metallo-dependent hydrolases"/>
    <property type="match status" value="1"/>
</dbReference>
<keyword evidence="5 8" id="KW-0862">Zinc</keyword>
<dbReference type="AlphaFoldDB" id="A0A1G4J8W4"/>
<evidence type="ECO:0000256" key="7">
    <source>
        <dbReference type="ARBA" id="ARBA00056079"/>
    </source>
</evidence>
<sequence length="470" mass="53035">MTKFRVFYGTFVDTPALGQLRIRARTSLGVSPDGTIQFIKAESQNPLQDAMDFDKSLKPWEISVIDTFQHQGFTFFFPGFIDTHVHASQYPNAGIFGSSTLLDWLETYTFPLEAGLKDIDHARKIYSRVLDKTLAHGTTTASYYTTIDANSSNLMADICAQRGQRAFIGKVCMDQNSPDYYIESLSDCQHSLQKVVNYIREELKDDKIKPIVTPRFAPTCSKELMTWLGKIAHDQDLHIQTHLSENKNELKWVKELFPECESYSDVYDSYNLLTNKTVLAHCIHLSDKEIDLIKERESGVSHCPISNSSITSGECEVRRLLDHGIKVGLGTDLSGGYDVSILATARQALLVSRHLAMKEVDAKKQEHLKLSVNDVLYLSSLGGAQVLAMDQQVGTFEVGKQFDTQLIDLESAGSRVDVFDWQYTKWTDEGRDIENTKLFEDLLAKWLFTGDDRNTVRVWVGGKQVFPGTK</sequence>
<comment type="cofactor">
    <cofactor evidence="8">
        <name>Zn(2+)</name>
        <dbReference type="ChEBI" id="CHEBI:29105"/>
    </cofactor>
    <text evidence="8">Binds 1 zinc ion per subunit.</text>
</comment>
<dbReference type="GO" id="GO:0008892">
    <property type="term" value="F:guanine deaminase activity"/>
    <property type="evidence" value="ECO:0007669"/>
    <property type="project" value="UniProtKB-UniRule"/>
</dbReference>
<dbReference type="Gene3D" id="2.30.40.10">
    <property type="entry name" value="Urease, subunit C, domain 1"/>
    <property type="match status" value="1"/>
</dbReference>
<comment type="function">
    <text evidence="7 8">Catalyzes the hydrolytic deamination of guanine, producing xanthine and ammonia.</text>
</comment>
<comment type="pathway">
    <text evidence="1 8">Purine metabolism; guanine degradation; xanthine from guanine: step 1/1.</text>
</comment>
<dbReference type="SUPFAM" id="SSF51556">
    <property type="entry name" value="Metallo-dependent hydrolases"/>
    <property type="match status" value="1"/>
</dbReference>
<dbReference type="EMBL" id="LT598446">
    <property type="protein sequence ID" value="SCU86392.1"/>
    <property type="molecule type" value="Genomic_DNA"/>
</dbReference>
<dbReference type="UniPathway" id="UPA00603">
    <property type="reaction ID" value="UER00660"/>
</dbReference>
<dbReference type="OrthoDB" id="194468at2759"/>
<dbReference type="GO" id="GO:0008270">
    <property type="term" value="F:zinc ion binding"/>
    <property type="evidence" value="ECO:0007669"/>
    <property type="project" value="UniProtKB-UniRule"/>
</dbReference>
<comment type="catalytic activity">
    <reaction evidence="6 8">
        <text>guanine + H2O + H(+) = xanthine + NH4(+)</text>
        <dbReference type="Rhea" id="RHEA:14665"/>
        <dbReference type="ChEBI" id="CHEBI:15377"/>
        <dbReference type="ChEBI" id="CHEBI:15378"/>
        <dbReference type="ChEBI" id="CHEBI:16235"/>
        <dbReference type="ChEBI" id="CHEBI:17712"/>
        <dbReference type="ChEBI" id="CHEBI:28938"/>
        <dbReference type="EC" id="3.5.4.3"/>
    </reaction>
</comment>
<keyword evidence="4 8" id="KW-0378">Hydrolase</keyword>
<dbReference type="CDD" id="cd01303">
    <property type="entry name" value="GDEase"/>
    <property type="match status" value="1"/>
</dbReference>
<reference evidence="11" key="1">
    <citation type="submission" date="2016-03" db="EMBL/GenBank/DDBJ databases">
        <authorList>
            <person name="Devillers Hugo."/>
        </authorList>
    </citation>
    <scope>NUCLEOTIDE SEQUENCE [LARGE SCALE GENOMIC DNA]</scope>
</reference>
<dbReference type="EC" id="3.5.4.3" evidence="8"/>
<accession>A0A1G4J8W4</accession>
<evidence type="ECO:0000256" key="6">
    <source>
        <dbReference type="ARBA" id="ARBA00051148"/>
    </source>
</evidence>
<evidence type="ECO:0000313" key="11">
    <source>
        <dbReference type="Proteomes" id="UP000189911"/>
    </source>
</evidence>
<keyword evidence="11" id="KW-1185">Reference proteome</keyword>
<dbReference type="PANTHER" id="PTHR11271">
    <property type="entry name" value="GUANINE DEAMINASE"/>
    <property type="match status" value="1"/>
</dbReference>
<dbReference type="FunFam" id="3.20.20.140:FF:000022">
    <property type="entry name" value="Guanine deaminase"/>
    <property type="match status" value="1"/>
</dbReference>
<dbReference type="InterPro" id="IPR014311">
    <property type="entry name" value="Guanine_deaminase"/>
</dbReference>
<name>A0A1G4J8W4_9SACH</name>
<evidence type="ECO:0000256" key="4">
    <source>
        <dbReference type="ARBA" id="ARBA00022801"/>
    </source>
</evidence>
<evidence type="ECO:0000256" key="8">
    <source>
        <dbReference type="RuleBase" id="RU366009"/>
    </source>
</evidence>
<keyword evidence="3 8" id="KW-0479">Metal-binding</keyword>
<evidence type="ECO:0000256" key="2">
    <source>
        <dbReference type="ARBA" id="ARBA00006745"/>
    </source>
</evidence>
<comment type="similarity">
    <text evidence="2 8">Belongs to the metallo-dependent hydrolases superfamily. ATZ/TRZ family.</text>
</comment>
<evidence type="ECO:0000256" key="1">
    <source>
        <dbReference type="ARBA" id="ARBA00004984"/>
    </source>
</evidence>
<dbReference type="Proteomes" id="UP000189911">
    <property type="component" value="Chromosome C"/>
</dbReference>